<organism evidence="2 3">
    <name type="scientific">Elysia marginata</name>
    <dbReference type="NCBI Taxonomy" id="1093978"/>
    <lineage>
        <taxon>Eukaryota</taxon>
        <taxon>Metazoa</taxon>
        <taxon>Spiralia</taxon>
        <taxon>Lophotrochozoa</taxon>
        <taxon>Mollusca</taxon>
        <taxon>Gastropoda</taxon>
        <taxon>Heterobranchia</taxon>
        <taxon>Euthyneura</taxon>
        <taxon>Panpulmonata</taxon>
        <taxon>Sacoglossa</taxon>
        <taxon>Placobranchoidea</taxon>
        <taxon>Plakobranchidae</taxon>
        <taxon>Elysia</taxon>
    </lineage>
</organism>
<evidence type="ECO:0000313" key="3">
    <source>
        <dbReference type="Proteomes" id="UP000762676"/>
    </source>
</evidence>
<comment type="caution">
    <text evidence="2">The sequence shown here is derived from an EMBL/GenBank/DDBJ whole genome shotgun (WGS) entry which is preliminary data.</text>
</comment>
<evidence type="ECO:0000313" key="2">
    <source>
        <dbReference type="EMBL" id="GFR57940.1"/>
    </source>
</evidence>
<name>A0AAV4EB83_9GAST</name>
<evidence type="ECO:0000256" key="1">
    <source>
        <dbReference type="SAM" id="MobiDB-lite"/>
    </source>
</evidence>
<sequence length="104" mass="11376">MNRRTFFSQPSTRNCYMSTQVSSNVTEVKYLSSKTYLPNATSSSGIPSEMGTHRSAHSDTPLGKTRRHKAKLLYSRPGRARPGAQSVQSSSPGTQTSTLHPSET</sequence>
<dbReference type="AlphaFoldDB" id="A0AAV4EB83"/>
<gene>
    <name evidence="2" type="ORF">ElyMa_001756800</name>
</gene>
<dbReference type="Proteomes" id="UP000762676">
    <property type="component" value="Unassembled WGS sequence"/>
</dbReference>
<feature type="region of interest" description="Disordered" evidence="1">
    <location>
        <begin position="36"/>
        <end position="104"/>
    </location>
</feature>
<protein>
    <submittedName>
        <fullName evidence="2">Uncharacterized protein</fullName>
    </submittedName>
</protein>
<reference evidence="2 3" key="1">
    <citation type="journal article" date="2021" name="Elife">
        <title>Chloroplast acquisition without the gene transfer in kleptoplastic sea slugs, Plakobranchus ocellatus.</title>
        <authorList>
            <person name="Maeda T."/>
            <person name="Takahashi S."/>
            <person name="Yoshida T."/>
            <person name="Shimamura S."/>
            <person name="Takaki Y."/>
            <person name="Nagai Y."/>
            <person name="Toyoda A."/>
            <person name="Suzuki Y."/>
            <person name="Arimoto A."/>
            <person name="Ishii H."/>
            <person name="Satoh N."/>
            <person name="Nishiyama T."/>
            <person name="Hasebe M."/>
            <person name="Maruyama T."/>
            <person name="Minagawa J."/>
            <person name="Obokata J."/>
            <person name="Shigenobu S."/>
        </authorList>
    </citation>
    <scope>NUCLEOTIDE SEQUENCE [LARGE SCALE GENOMIC DNA]</scope>
</reference>
<feature type="compositionally biased region" description="Polar residues" evidence="1">
    <location>
        <begin position="36"/>
        <end position="46"/>
    </location>
</feature>
<proteinExistence type="predicted"/>
<accession>A0AAV4EB83</accession>
<feature type="compositionally biased region" description="Polar residues" evidence="1">
    <location>
        <begin position="85"/>
        <end position="104"/>
    </location>
</feature>
<keyword evidence="3" id="KW-1185">Reference proteome</keyword>
<dbReference type="EMBL" id="BMAT01003578">
    <property type="protein sequence ID" value="GFR57940.1"/>
    <property type="molecule type" value="Genomic_DNA"/>
</dbReference>